<keyword evidence="3" id="KW-1185">Reference proteome</keyword>
<gene>
    <name evidence="2" type="ORF">LCOR_04273.1</name>
</gene>
<dbReference type="OrthoDB" id="2273718at2759"/>
<feature type="compositionally biased region" description="Low complexity" evidence="1">
    <location>
        <begin position="27"/>
        <end position="38"/>
    </location>
</feature>
<feature type="compositionally biased region" description="Basic and acidic residues" evidence="1">
    <location>
        <begin position="100"/>
        <end position="117"/>
    </location>
</feature>
<evidence type="ECO:0000256" key="1">
    <source>
        <dbReference type="SAM" id="MobiDB-lite"/>
    </source>
</evidence>
<comment type="caution">
    <text evidence="2">The sequence shown here is derived from an EMBL/GenBank/DDBJ whole genome shotgun (WGS) entry which is preliminary data.</text>
</comment>
<feature type="region of interest" description="Disordered" evidence="1">
    <location>
        <begin position="1"/>
        <end position="130"/>
    </location>
</feature>
<dbReference type="Gene3D" id="1.20.58.60">
    <property type="match status" value="1"/>
</dbReference>
<organism evidence="2 3">
    <name type="scientific">Lichtheimia corymbifera JMRC:FSU:9682</name>
    <dbReference type="NCBI Taxonomy" id="1263082"/>
    <lineage>
        <taxon>Eukaryota</taxon>
        <taxon>Fungi</taxon>
        <taxon>Fungi incertae sedis</taxon>
        <taxon>Mucoromycota</taxon>
        <taxon>Mucoromycotina</taxon>
        <taxon>Mucoromycetes</taxon>
        <taxon>Mucorales</taxon>
        <taxon>Lichtheimiaceae</taxon>
        <taxon>Lichtheimia</taxon>
    </lineage>
</organism>
<dbReference type="SUPFAM" id="SSF46966">
    <property type="entry name" value="Spectrin repeat"/>
    <property type="match status" value="1"/>
</dbReference>
<reference evidence="2" key="1">
    <citation type="submission" date="2013-08" db="EMBL/GenBank/DDBJ databases">
        <title>Gene expansion shapes genome architecture in the human pathogen Lichtheimia corymbifera: an evolutionary genomics analysis in the ancient terrestrial Mucorales (Mucoromycotina).</title>
        <authorList>
            <person name="Schwartze V.U."/>
            <person name="Winter S."/>
            <person name="Shelest E."/>
            <person name="Marcet-Houben M."/>
            <person name="Horn F."/>
            <person name="Wehner S."/>
            <person name="Hoffmann K."/>
            <person name="Riege K."/>
            <person name="Sammeth M."/>
            <person name="Nowrousian M."/>
            <person name="Valiante V."/>
            <person name="Linde J."/>
            <person name="Jacobsen I.D."/>
            <person name="Marz M."/>
            <person name="Brakhage A.A."/>
            <person name="Gabaldon T."/>
            <person name="Bocker S."/>
            <person name="Voigt K."/>
        </authorList>
    </citation>
    <scope>NUCLEOTIDE SEQUENCE [LARGE SCALE GENOMIC DNA]</scope>
    <source>
        <strain evidence="2">FSU 9682</strain>
    </source>
</reference>
<feature type="compositionally biased region" description="Polar residues" evidence="1">
    <location>
        <begin position="84"/>
        <end position="99"/>
    </location>
</feature>
<dbReference type="EMBL" id="CBTN010000015">
    <property type="protein sequence ID" value="CDH52837.1"/>
    <property type="molecule type" value="Genomic_DNA"/>
</dbReference>
<dbReference type="Proteomes" id="UP000027586">
    <property type="component" value="Unassembled WGS sequence"/>
</dbReference>
<protein>
    <submittedName>
        <fullName evidence="2">Uncharacterized protein</fullName>
    </submittedName>
</protein>
<name>A0A068RT94_9FUNG</name>
<evidence type="ECO:0000313" key="3">
    <source>
        <dbReference type="Proteomes" id="UP000027586"/>
    </source>
</evidence>
<dbReference type="AlphaFoldDB" id="A0A068RT94"/>
<accession>A0A068RT94</accession>
<proteinExistence type="predicted"/>
<evidence type="ECO:0000313" key="2">
    <source>
        <dbReference type="EMBL" id="CDH52837.1"/>
    </source>
</evidence>
<sequence>MSGITDENKTPTTLSTHSRESTKHITKTSSTQSKASSTVRSPFRDRTLQNVFPETESGRKSPKQAETIVKKKQPTPSPLHKTAPTATTKPVSPEPSSLQRDVDALLKEKQAKEKELQSARARTSAMRKQLKEMEASIQRAKAELKKLPVMKDGEDEDEEENIKKRLEDLKADMEDNREMLQEFEDIIQQGGTNEKEEEEAEIRHLMNAIPEKLVYIQQLKEKL</sequence>
<dbReference type="VEuPathDB" id="FungiDB:LCOR_04273.1"/>